<dbReference type="InterPro" id="IPR003439">
    <property type="entry name" value="ABC_transporter-like_ATP-bd"/>
</dbReference>
<evidence type="ECO:0000256" key="3">
    <source>
        <dbReference type="ARBA" id="ARBA00022840"/>
    </source>
</evidence>
<dbReference type="GO" id="GO:0016887">
    <property type="term" value="F:ATP hydrolysis activity"/>
    <property type="evidence" value="ECO:0007669"/>
    <property type="project" value="InterPro"/>
</dbReference>
<dbReference type="PANTHER" id="PTHR42939:SF1">
    <property type="entry name" value="ABC TRANSPORTER ATP-BINDING PROTEIN ALBC-RELATED"/>
    <property type="match status" value="1"/>
</dbReference>
<keyword evidence="3" id="KW-0067">ATP-binding</keyword>
<dbReference type="InterPro" id="IPR051782">
    <property type="entry name" value="ABC_Transporter_VariousFunc"/>
</dbReference>
<evidence type="ECO:0000256" key="1">
    <source>
        <dbReference type="ARBA" id="ARBA00022448"/>
    </source>
</evidence>
<dbReference type="Pfam" id="PF00005">
    <property type="entry name" value="ABC_tran"/>
    <property type="match status" value="1"/>
</dbReference>
<reference evidence="5" key="1">
    <citation type="journal article" date="2015" name="Nature">
        <title>Complex archaea that bridge the gap between prokaryotes and eukaryotes.</title>
        <authorList>
            <person name="Spang A."/>
            <person name="Saw J.H."/>
            <person name="Jorgensen S.L."/>
            <person name="Zaremba-Niedzwiedzka K."/>
            <person name="Martijn J."/>
            <person name="Lind A.E."/>
            <person name="van Eijk R."/>
            <person name="Schleper C."/>
            <person name="Guy L."/>
            <person name="Ettema T.J."/>
        </authorList>
    </citation>
    <scope>NUCLEOTIDE SEQUENCE</scope>
</reference>
<protein>
    <recommendedName>
        <fullName evidence="4">ABC transporter domain-containing protein</fullName>
    </recommendedName>
</protein>
<sequence length="57" mass="6166">MKLSVEQAIEKAIDDFSILKGIDLVVEKGSIYGLIGRNGAGKTSLIKCITGIWDIDE</sequence>
<dbReference type="PANTHER" id="PTHR42939">
    <property type="entry name" value="ABC TRANSPORTER ATP-BINDING PROTEIN ALBC-RELATED"/>
    <property type="match status" value="1"/>
</dbReference>
<organism evidence="5">
    <name type="scientific">marine sediment metagenome</name>
    <dbReference type="NCBI Taxonomy" id="412755"/>
    <lineage>
        <taxon>unclassified sequences</taxon>
        <taxon>metagenomes</taxon>
        <taxon>ecological metagenomes</taxon>
    </lineage>
</organism>
<dbReference type="SUPFAM" id="SSF52540">
    <property type="entry name" value="P-loop containing nucleoside triphosphate hydrolases"/>
    <property type="match status" value="1"/>
</dbReference>
<comment type="caution">
    <text evidence="5">The sequence shown here is derived from an EMBL/GenBank/DDBJ whole genome shotgun (WGS) entry which is preliminary data.</text>
</comment>
<feature type="domain" description="ABC transporter" evidence="4">
    <location>
        <begin position="19"/>
        <end position="52"/>
    </location>
</feature>
<keyword evidence="1" id="KW-0813">Transport</keyword>
<dbReference type="AlphaFoldDB" id="A0A0F9J0D3"/>
<accession>A0A0F9J0D3</accession>
<dbReference type="EMBL" id="LAZR01012622">
    <property type="protein sequence ID" value="KKM25879.1"/>
    <property type="molecule type" value="Genomic_DNA"/>
</dbReference>
<keyword evidence="2" id="KW-0547">Nucleotide-binding</keyword>
<evidence type="ECO:0000313" key="5">
    <source>
        <dbReference type="EMBL" id="KKM25879.1"/>
    </source>
</evidence>
<evidence type="ECO:0000256" key="2">
    <source>
        <dbReference type="ARBA" id="ARBA00022741"/>
    </source>
</evidence>
<gene>
    <name evidence="5" type="ORF">LCGC14_1590460</name>
</gene>
<feature type="non-terminal residue" evidence="5">
    <location>
        <position position="57"/>
    </location>
</feature>
<dbReference type="InterPro" id="IPR027417">
    <property type="entry name" value="P-loop_NTPase"/>
</dbReference>
<evidence type="ECO:0000259" key="4">
    <source>
        <dbReference type="Pfam" id="PF00005"/>
    </source>
</evidence>
<name>A0A0F9J0D3_9ZZZZ</name>
<proteinExistence type="predicted"/>
<dbReference type="GO" id="GO:0005524">
    <property type="term" value="F:ATP binding"/>
    <property type="evidence" value="ECO:0007669"/>
    <property type="project" value="UniProtKB-KW"/>
</dbReference>
<dbReference type="Gene3D" id="3.40.50.300">
    <property type="entry name" value="P-loop containing nucleotide triphosphate hydrolases"/>
    <property type="match status" value="1"/>
</dbReference>